<dbReference type="InterPro" id="IPR011010">
    <property type="entry name" value="DNA_brk_join_enz"/>
</dbReference>
<dbReference type="AlphaFoldDB" id="A0AAD1C9Q4"/>
<dbReference type="InterPro" id="IPR002104">
    <property type="entry name" value="Integrase_catalytic"/>
</dbReference>
<organism evidence="3 4">
    <name type="scientific">Streptococcus intermedius</name>
    <dbReference type="NCBI Taxonomy" id="1338"/>
    <lineage>
        <taxon>Bacteria</taxon>
        <taxon>Bacillati</taxon>
        <taxon>Bacillota</taxon>
        <taxon>Bacilli</taxon>
        <taxon>Lactobacillales</taxon>
        <taxon>Streptococcaceae</taxon>
        <taxon>Streptococcus</taxon>
        <taxon>Streptococcus anginosus group</taxon>
    </lineage>
</organism>
<dbReference type="GO" id="GO:0003677">
    <property type="term" value="F:DNA binding"/>
    <property type="evidence" value="ECO:0007669"/>
    <property type="project" value="InterPro"/>
</dbReference>
<dbReference type="Proteomes" id="UP000217792">
    <property type="component" value="Chromosome"/>
</dbReference>
<proteinExistence type="predicted"/>
<dbReference type="InterPro" id="IPR013762">
    <property type="entry name" value="Integrase-like_cat_sf"/>
</dbReference>
<protein>
    <submittedName>
        <fullName evidence="3">Integrase</fullName>
    </submittedName>
</protein>
<gene>
    <name evidence="3" type="ORF">SITYG_18360</name>
</gene>
<dbReference type="Pfam" id="PF00589">
    <property type="entry name" value="Phage_integrase"/>
    <property type="match status" value="1"/>
</dbReference>
<dbReference type="EMBL" id="AP014880">
    <property type="protein sequence ID" value="BAW17813.1"/>
    <property type="molecule type" value="Genomic_DNA"/>
</dbReference>
<name>A0AAD1C9Q4_STRIT</name>
<keyword evidence="1" id="KW-0233">DNA recombination</keyword>
<accession>A0AAD1C9Q4</accession>
<feature type="domain" description="Tyr recombinase" evidence="2">
    <location>
        <begin position="1"/>
        <end position="95"/>
    </location>
</feature>
<dbReference type="PROSITE" id="PS51898">
    <property type="entry name" value="TYR_RECOMBINASE"/>
    <property type="match status" value="1"/>
</dbReference>
<dbReference type="GO" id="GO:0015074">
    <property type="term" value="P:DNA integration"/>
    <property type="evidence" value="ECO:0007669"/>
    <property type="project" value="InterPro"/>
</dbReference>
<sequence>MRTNNEKFLFFHYRLEHDIPSVATANKALKNNILKELNIQPIITTKGLRHTYGSYLLHNNVDMGVVAKILDHKDIQMLIKVYGHTMTQRIDKEFKDV</sequence>
<dbReference type="Gene3D" id="1.10.443.10">
    <property type="entry name" value="Intergrase catalytic core"/>
    <property type="match status" value="1"/>
</dbReference>
<dbReference type="SUPFAM" id="SSF56349">
    <property type="entry name" value="DNA breaking-rejoining enzymes"/>
    <property type="match status" value="1"/>
</dbReference>
<dbReference type="GO" id="GO:0006310">
    <property type="term" value="P:DNA recombination"/>
    <property type="evidence" value="ECO:0007669"/>
    <property type="project" value="UniProtKB-KW"/>
</dbReference>
<evidence type="ECO:0000313" key="3">
    <source>
        <dbReference type="EMBL" id="BAW17813.1"/>
    </source>
</evidence>
<evidence type="ECO:0000313" key="4">
    <source>
        <dbReference type="Proteomes" id="UP000217792"/>
    </source>
</evidence>
<reference evidence="3 4" key="1">
    <citation type="journal article" date="2017" name="Infect. Immun.">
        <title>Characterization of the Pathogenicity of Streptococcus intermedius TYG1620 Isolated from a Human Brain Abscess Based on the Complete Genome Sequence with Transcriptome Analysis and Transposon Mutagenesis in a Murine Subcutaneous Abscess Model.</title>
        <authorList>
            <person name="Hasegawa N."/>
            <person name="Sekizuka T."/>
            <person name="Sugi Y."/>
            <person name="Kawakami N."/>
            <person name="Ogasawara Y."/>
            <person name="Kato K."/>
            <person name="Yamashita A."/>
            <person name="Takeuchi F."/>
            <person name="Kuroda M."/>
        </authorList>
    </citation>
    <scope>NUCLEOTIDE SEQUENCE [LARGE SCALE GENOMIC DNA]</scope>
    <source>
        <strain evidence="3 4">TYG1620</strain>
    </source>
</reference>
<evidence type="ECO:0000259" key="2">
    <source>
        <dbReference type="PROSITE" id="PS51898"/>
    </source>
</evidence>
<evidence type="ECO:0000256" key="1">
    <source>
        <dbReference type="ARBA" id="ARBA00023172"/>
    </source>
</evidence>